<keyword evidence="2" id="KW-1185">Reference proteome</keyword>
<evidence type="ECO:0000313" key="1">
    <source>
        <dbReference type="EMBL" id="KAI6780397.1"/>
    </source>
</evidence>
<dbReference type="RefSeq" id="XP_051361253.1">
    <property type="nucleotide sequence ID" value="XM_051507531.1"/>
</dbReference>
<dbReference type="GeneID" id="75833722"/>
<sequence length="293" mass="32465">MNAVDLLSDQGSRAVNDFARYNGISEQRSHGGSQGKPIWRQNFDKIVWIAVLDAGRDQIEKRPSLEPWCIALLTSSNLDDWTLDAEPLCSPNDMFCPECPELLTLQPAASGIWCIRAFTLPVRALFIASPTAREVPLECRVMGRTAALMAVDGTRPSHAPGLGILIKGLCFGWLGNYVGEQGKWLWGADMGVPRQVSADLKEWLREDMAPQYLHALKEAAEPLQKVSGRGTLLLETIGSTRTSFPKLTAEIEQHALLISFNVQKQGSAFIRLSAAGRREWQGLQTRHRAECAW</sequence>
<accession>A0A9Q0BCJ4</accession>
<name>A0A9Q0BCJ4_9HYPO</name>
<reference evidence="1" key="2">
    <citation type="submission" date="2022-07" db="EMBL/GenBank/DDBJ databases">
        <authorList>
            <person name="Goncalves M.F.M."/>
            <person name="Hilario S."/>
            <person name="Van De Peer Y."/>
            <person name="Esteves A.C."/>
            <person name="Alves A."/>
        </authorList>
    </citation>
    <scope>NUCLEOTIDE SEQUENCE</scope>
    <source>
        <strain evidence="1">MUM 19.33</strain>
    </source>
</reference>
<protein>
    <submittedName>
        <fullName evidence="1">Uncharacterized protein</fullName>
    </submittedName>
</protein>
<dbReference type="OrthoDB" id="5148197at2759"/>
<comment type="caution">
    <text evidence="1">The sequence shown here is derived from an EMBL/GenBank/DDBJ whole genome shotgun (WGS) entry which is preliminary data.</text>
</comment>
<evidence type="ECO:0000313" key="2">
    <source>
        <dbReference type="Proteomes" id="UP001055219"/>
    </source>
</evidence>
<dbReference type="EMBL" id="JAGIXG020000033">
    <property type="protein sequence ID" value="KAI6780397.1"/>
    <property type="molecule type" value="Genomic_DNA"/>
</dbReference>
<dbReference type="AlphaFoldDB" id="A0A9Q0BCJ4"/>
<reference evidence="1" key="1">
    <citation type="journal article" date="2021" name="J Fungi (Basel)">
        <title>Genomic and Metabolomic Analyses of the Marine Fungus Emericellopsis cladophorae: Insights into Saltwater Adaptability Mechanisms and Its Biosynthetic Potential.</title>
        <authorList>
            <person name="Goncalves M.F.M."/>
            <person name="Hilario S."/>
            <person name="Van de Peer Y."/>
            <person name="Esteves A.C."/>
            <person name="Alves A."/>
        </authorList>
    </citation>
    <scope>NUCLEOTIDE SEQUENCE</scope>
    <source>
        <strain evidence="1">MUM 19.33</strain>
    </source>
</reference>
<organism evidence="1 2">
    <name type="scientific">Emericellopsis cladophorae</name>
    <dbReference type="NCBI Taxonomy" id="2686198"/>
    <lineage>
        <taxon>Eukaryota</taxon>
        <taxon>Fungi</taxon>
        <taxon>Dikarya</taxon>
        <taxon>Ascomycota</taxon>
        <taxon>Pezizomycotina</taxon>
        <taxon>Sordariomycetes</taxon>
        <taxon>Hypocreomycetidae</taxon>
        <taxon>Hypocreales</taxon>
        <taxon>Bionectriaceae</taxon>
        <taxon>Emericellopsis</taxon>
    </lineage>
</organism>
<proteinExistence type="predicted"/>
<gene>
    <name evidence="1" type="ORF">J7T54_007246</name>
</gene>
<dbReference type="Proteomes" id="UP001055219">
    <property type="component" value="Unassembled WGS sequence"/>
</dbReference>